<protein>
    <recommendedName>
        <fullName evidence="4">DUF5317 domain-containing protein</fullName>
    </recommendedName>
</protein>
<dbReference type="Proteomes" id="UP000064844">
    <property type="component" value="Chromosome"/>
</dbReference>
<evidence type="ECO:0008006" key="4">
    <source>
        <dbReference type="Google" id="ProtNLM"/>
    </source>
</evidence>
<dbReference type="KEGG" id="ibu:IB211_01326c"/>
<gene>
    <name evidence="2" type="ORF">IB211_01326c</name>
</gene>
<feature type="transmembrane region" description="Helical" evidence="1">
    <location>
        <begin position="143"/>
        <end position="166"/>
    </location>
</feature>
<reference evidence="3" key="2">
    <citation type="submission" date="2015-04" db="EMBL/GenBank/DDBJ databases">
        <title>A butyrogenic pathway from the amino acid lysine in a human gut commensal.</title>
        <authorList>
            <person name="de Vos W.M."/>
            <person name="Bui N.T.P."/>
            <person name="Plugge C.M."/>
            <person name="Ritari J."/>
        </authorList>
    </citation>
    <scope>NUCLEOTIDE SEQUENCE [LARGE SCALE GENOMIC DNA]</scope>
    <source>
        <strain evidence="3">AF211</strain>
    </source>
</reference>
<proteinExistence type="predicted"/>
<name>A0A0S2W3K6_9FIRM</name>
<keyword evidence="1" id="KW-1133">Transmembrane helix</keyword>
<dbReference type="AlphaFoldDB" id="A0A0S2W3K6"/>
<organism evidence="2 3">
    <name type="scientific">Intestinimonas butyriciproducens</name>
    <dbReference type="NCBI Taxonomy" id="1297617"/>
    <lineage>
        <taxon>Bacteria</taxon>
        <taxon>Bacillati</taxon>
        <taxon>Bacillota</taxon>
        <taxon>Clostridia</taxon>
        <taxon>Eubacteriales</taxon>
        <taxon>Intestinimonas</taxon>
    </lineage>
</organism>
<evidence type="ECO:0000256" key="1">
    <source>
        <dbReference type="SAM" id="Phobius"/>
    </source>
</evidence>
<keyword evidence="1" id="KW-0812">Transmembrane</keyword>
<accession>A0A0S2W3K6</accession>
<keyword evidence="3" id="KW-1185">Reference proteome</keyword>
<dbReference type="eggNOG" id="ENOG5032JG1">
    <property type="taxonomic scope" value="Bacteria"/>
</dbReference>
<keyword evidence="1" id="KW-0472">Membrane</keyword>
<feature type="transmembrane region" description="Helical" evidence="1">
    <location>
        <begin position="46"/>
        <end position="68"/>
    </location>
</feature>
<feature type="transmembrane region" description="Helical" evidence="1">
    <location>
        <begin position="75"/>
        <end position="95"/>
    </location>
</feature>
<dbReference type="RefSeq" id="WP_058117518.1">
    <property type="nucleotide sequence ID" value="NZ_CP011307.1"/>
</dbReference>
<evidence type="ECO:0000313" key="3">
    <source>
        <dbReference type="Proteomes" id="UP000064844"/>
    </source>
</evidence>
<sequence length="181" mass="19273">MLTVAVLCSLAVGWCTGGRLSRFERAGVRALLLPVAALLLQGALPLLPSLATLLVALSYLLLLLFVFLNRHLHKTAIFAGLGGFCNALVIFSNHFRMPVSSRALSQLSPEGVSSLLNGDIPMYCLAGPDTRFLFLGDILHCPLPLIGGFASLGDILLAIGVFFCILKLMGPVRLPGWMVSG</sequence>
<dbReference type="STRING" id="1297617.IB211_01326c"/>
<dbReference type="EMBL" id="CP011307">
    <property type="protein sequence ID" value="ALP93719.1"/>
    <property type="molecule type" value="Genomic_DNA"/>
</dbReference>
<evidence type="ECO:0000313" key="2">
    <source>
        <dbReference type="EMBL" id="ALP93719.1"/>
    </source>
</evidence>
<dbReference type="InterPro" id="IPR035168">
    <property type="entry name" value="DUF5317"/>
</dbReference>
<reference evidence="2 3" key="1">
    <citation type="journal article" date="2015" name="Nat. Commun.">
        <title>Production of butyrate from lysine and the Amadori product fructoselysine by a human gut commensal.</title>
        <authorList>
            <person name="Bui T.P."/>
            <person name="Ritari J."/>
            <person name="Boeren S."/>
            <person name="de Waard P."/>
            <person name="Plugge C.M."/>
            <person name="de Vos W.M."/>
        </authorList>
    </citation>
    <scope>NUCLEOTIDE SEQUENCE [LARGE SCALE GENOMIC DNA]</scope>
    <source>
        <strain evidence="2 3">AF211</strain>
    </source>
</reference>
<dbReference type="Pfam" id="PF17248">
    <property type="entry name" value="DUF5317"/>
    <property type="match status" value="1"/>
</dbReference>